<name>A0A150JDE1_9EURY</name>
<protein>
    <submittedName>
        <fullName evidence="1">Uncharacterized protein</fullName>
    </submittedName>
</protein>
<accession>A0A150JIN0</accession>
<comment type="caution">
    <text evidence="1">The sequence shown here is derived from an EMBL/GenBank/DDBJ whole genome shotgun (WGS) entry which is preliminary data.</text>
</comment>
<accession>A0A150JDE1</accession>
<dbReference type="AlphaFoldDB" id="A0A150JDE1"/>
<dbReference type="Proteomes" id="UP000092420">
    <property type="component" value="Unassembled WGS sequence"/>
</dbReference>
<sequence length="54" mass="6258">MVKVKCTKFGLFVSEVTPTQHRYTFGGPTKTADIFNEEDIEWFRNQGGFEVLEE</sequence>
<reference evidence="1 2" key="1">
    <citation type="journal article" date="2016" name="ISME J.">
        <title>Chasing the elusive Euryarchaeota class WSA2: genomes reveal a uniquely fastidious methyl-reducing methanogen.</title>
        <authorList>
            <person name="Nobu M.K."/>
            <person name="Narihiro T."/>
            <person name="Kuroda K."/>
            <person name="Mei R."/>
            <person name="Liu W.T."/>
        </authorList>
    </citation>
    <scope>NUCLEOTIDE SEQUENCE [LARGE SCALE GENOMIC DNA]</scope>
    <source>
        <strain evidence="1">ADurb1013_Bin02101</strain>
    </source>
</reference>
<proteinExistence type="predicted"/>
<gene>
    <name evidence="1" type="ORF">AN188_00236</name>
</gene>
<evidence type="ECO:0000313" key="2">
    <source>
        <dbReference type="Proteomes" id="UP000092420"/>
    </source>
</evidence>
<evidence type="ECO:0000313" key="1">
    <source>
        <dbReference type="EMBL" id="KYC55253.1"/>
    </source>
</evidence>
<organism evidence="1 2">
    <name type="scientific">Candidatus Methanofastidiosum methylothiophilum</name>
    <dbReference type="NCBI Taxonomy" id="1705564"/>
    <lineage>
        <taxon>Archaea</taxon>
        <taxon>Methanobacteriati</taxon>
        <taxon>Methanobacteriota</taxon>
        <taxon>Stenosarchaea group</taxon>
        <taxon>Candidatus Methanofastidiosia</taxon>
        <taxon>Candidatus Methanofastidiosales</taxon>
        <taxon>Candidatus Methanofastidiosaceae</taxon>
        <taxon>Candidatus Methanofastidiosum</taxon>
    </lineage>
</organism>
<dbReference type="EMBL" id="LNJB01000002">
    <property type="protein sequence ID" value="KYC55253.1"/>
    <property type="molecule type" value="Genomic_DNA"/>
</dbReference>